<gene>
    <name evidence="1" type="ORF">Vau01_028650</name>
</gene>
<dbReference type="RefSeq" id="WP_203992033.1">
    <property type="nucleotide sequence ID" value="NZ_BOPG01000017.1"/>
</dbReference>
<dbReference type="EMBL" id="BOPG01000017">
    <property type="protein sequence ID" value="GIJ55349.1"/>
    <property type="molecule type" value="Genomic_DNA"/>
</dbReference>
<comment type="caution">
    <text evidence="1">The sequence shown here is derived from an EMBL/GenBank/DDBJ whole genome shotgun (WGS) entry which is preliminary data.</text>
</comment>
<organism evidence="1 2">
    <name type="scientific">Virgisporangium aurantiacum</name>
    <dbReference type="NCBI Taxonomy" id="175570"/>
    <lineage>
        <taxon>Bacteria</taxon>
        <taxon>Bacillati</taxon>
        <taxon>Actinomycetota</taxon>
        <taxon>Actinomycetes</taxon>
        <taxon>Micromonosporales</taxon>
        <taxon>Micromonosporaceae</taxon>
        <taxon>Virgisporangium</taxon>
    </lineage>
</organism>
<keyword evidence="2" id="KW-1185">Reference proteome</keyword>
<dbReference type="AlphaFoldDB" id="A0A8J3Z126"/>
<sequence length="244" mass="27196">MTELPDGPVIEVTVAAPADAVWAALRDPDLIRRWHGWDVEELAEEIRTIYLNGVTEDPVARTLEINGGDRFTLHEISDNSTVVRITQAPKGSDPDWVDYYDDITEGWWTFLHQLRFAVERHGLAERRTILFHGVLADPRPILDAAGLQALRAVEPGSAYRAVAPSGEDLSGTLWARRPSQVAVTVDGWGDGLLILADQPVNPHRPEGGAMLLLTTYGLGDPHWEALKERWGAWWEKHRAPDPLP</sequence>
<evidence type="ECO:0000313" key="2">
    <source>
        <dbReference type="Proteomes" id="UP000612585"/>
    </source>
</evidence>
<evidence type="ECO:0000313" key="1">
    <source>
        <dbReference type="EMBL" id="GIJ55349.1"/>
    </source>
</evidence>
<dbReference type="InterPro" id="IPR023393">
    <property type="entry name" value="START-like_dom_sf"/>
</dbReference>
<evidence type="ECO:0008006" key="3">
    <source>
        <dbReference type="Google" id="ProtNLM"/>
    </source>
</evidence>
<dbReference type="Gene3D" id="3.30.530.20">
    <property type="match status" value="1"/>
</dbReference>
<accession>A0A8J3Z126</accession>
<reference evidence="1" key="1">
    <citation type="submission" date="2021-01" db="EMBL/GenBank/DDBJ databases">
        <title>Whole genome shotgun sequence of Virgisporangium aurantiacum NBRC 16421.</title>
        <authorList>
            <person name="Komaki H."/>
            <person name="Tamura T."/>
        </authorList>
    </citation>
    <scope>NUCLEOTIDE SEQUENCE</scope>
    <source>
        <strain evidence="1">NBRC 16421</strain>
    </source>
</reference>
<protein>
    <recommendedName>
        <fullName evidence="3">Activator of Hsp90 ATPase homolog 1-like protein</fullName>
    </recommendedName>
</protein>
<name>A0A8J3Z126_9ACTN</name>
<dbReference type="Proteomes" id="UP000612585">
    <property type="component" value="Unassembled WGS sequence"/>
</dbReference>
<proteinExistence type="predicted"/>
<dbReference type="SUPFAM" id="SSF55961">
    <property type="entry name" value="Bet v1-like"/>
    <property type="match status" value="1"/>
</dbReference>